<dbReference type="EMBL" id="VIKS01000015">
    <property type="protein sequence ID" value="TQV82810.1"/>
    <property type="molecule type" value="Genomic_DNA"/>
</dbReference>
<evidence type="ECO:0000256" key="8">
    <source>
        <dbReference type="SAM" id="Phobius"/>
    </source>
</evidence>
<comment type="caution">
    <text evidence="9">The sequence shown here is derived from an EMBL/GenBank/DDBJ whole genome shotgun (WGS) entry which is preliminary data.</text>
</comment>
<organism evidence="9 10">
    <name type="scientific">Aliikangiella coralliicola</name>
    <dbReference type="NCBI Taxonomy" id="2592383"/>
    <lineage>
        <taxon>Bacteria</taxon>
        <taxon>Pseudomonadati</taxon>
        <taxon>Pseudomonadota</taxon>
        <taxon>Gammaproteobacteria</taxon>
        <taxon>Oceanospirillales</taxon>
        <taxon>Pleioneaceae</taxon>
        <taxon>Aliikangiella</taxon>
    </lineage>
</organism>
<dbReference type="GO" id="GO:0022857">
    <property type="term" value="F:transmembrane transporter activity"/>
    <property type="evidence" value="ECO:0007669"/>
    <property type="project" value="InterPro"/>
</dbReference>
<accession>A0A545U021</accession>
<keyword evidence="3" id="KW-1003">Cell membrane</keyword>
<dbReference type="AlphaFoldDB" id="A0A545U021"/>
<dbReference type="OrthoDB" id="5294637at2"/>
<gene>
    <name evidence="9" type="ORF">FLL46_23875</name>
</gene>
<evidence type="ECO:0000256" key="7">
    <source>
        <dbReference type="RuleBase" id="RU003879"/>
    </source>
</evidence>
<evidence type="ECO:0000313" key="10">
    <source>
        <dbReference type="Proteomes" id="UP000315439"/>
    </source>
</evidence>
<reference evidence="9 10" key="1">
    <citation type="submission" date="2019-07" db="EMBL/GenBank/DDBJ databases">
        <title>Draft genome for Aliikangiella sp. M105.</title>
        <authorList>
            <person name="Wang G."/>
        </authorList>
    </citation>
    <scope>NUCLEOTIDE SEQUENCE [LARGE SCALE GENOMIC DNA]</scope>
    <source>
        <strain evidence="9 10">M105</strain>
    </source>
</reference>
<dbReference type="GO" id="GO:0005886">
    <property type="term" value="C:plasma membrane"/>
    <property type="evidence" value="ECO:0007669"/>
    <property type="project" value="UniProtKB-SubCell"/>
</dbReference>
<dbReference type="Pfam" id="PF02472">
    <property type="entry name" value="ExbD"/>
    <property type="match status" value="1"/>
</dbReference>
<keyword evidence="6 8" id="KW-0472">Membrane</keyword>
<comment type="similarity">
    <text evidence="2 7">Belongs to the ExbD/TolR family.</text>
</comment>
<keyword evidence="10" id="KW-1185">Reference proteome</keyword>
<feature type="transmembrane region" description="Helical" evidence="8">
    <location>
        <begin position="32"/>
        <end position="50"/>
    </location>
</feature>
<keyword evidence="7" id="KW-0813">Transport</keyword>
<sequence length="199" mass="21766">MANPNLSANNTSLSSTSLGFNKIKKPVFATKLNLVALMDIFTILVFFLLLNAGDSQKLENAKFVKLPDSSADTAPHVEAIIMIGEDDIWLNDKQVVQVDDLLNSSDDSIEKVFSEALAGYKERRGELSAYEKENGLTVTIMGDKDVSFSLLKRVMTICSENDFREISLAVNRIATQSFLTVSGDAEQALPIDAIDLTAN</sequence>
<dbReference type="RefSeq" id="WP_142934454.1">
    <property type="nucleotide sequence ID" value="NZ_ML660171.1"/>
</dbReference>
<evidence type="ECO:0000256" key="1">
    <source>
        <dbReference type="ARBA" id="ARBA00004162"/>
    </source>
</evidence>
<dbReference type="Proteomes" id="UP000315439">
    <property type="component" value="Unassembled WGS sequence"/>
</dbReference>
<evidence type="ECO:0000256" key="2">
    <source>
        <dbReference type="ARBA" id="ARBA00005811"/>
    </source>
</evidence>
<comment type="subcellular location">
    <subcellularLocation>
        <location evidence="1">Cell membrane</location>
        <topology evidence="1">Single-pass membrane protein</topology>
    </subcellularLocation>
    <subcellularLocation>
        <location evidence="7">Cell membrane</location>
        <topology evidence="7">Single-pass type II membrane protein</topology>
    </subcellularLocation>
</comment>
<keyword evidence="5 8" id="KW-1133">Transmembrane helix</keyword>
<dbReference type="InterPro" id="IPR003400">
    <property type="entry name" value="ExbD"/>
</dbReference>
<evidence type="ECO:0000256" key="5">
    <source>
        <dbReference type="ARBA" id="ARBA00022989"/>
    </source>
</evidence>
<proteinExistence type="inferred from homology"/>
<keyword evidence="7" id="KW-0653">Protein transport</keyword>
<protein>
    <submittedName>
        <fullName evidence="9">Biopolymer transporter ExbD</fullName>
    </submittedName>
</protein>
<name>A0A545U021_9GAMM</name>
<keyword evidence="4 7" id="KW-0812">Transmembrane</keyword>
<evidence type="ECO:0000256" key="3">
    <source>
        <dbReference type="ARBA" id="ARBA00022475"/>
    </source>
</evidence>
<evidence type="ECO:0000256" key="4">
    <source>
        <dbReference type="ARBA" id="ARBA00022692"/>
    </source>
</evidence>
<dbReference type="GO" id="GO:0015031">
    <property type="term" value="P:protein transport"/>
    <property type="evidence" value="ECO:0007669"/>
    <property type="project" value="UniProtKB-KW"/>
</dbReference>
<evidence type="ECO:0000313" key="9">
    <source>
        <dbReference type="EMBL" id="TQV82810.1"/>
    </source>
</evidence>
<evidence type="ECO:0000256" key="6">
    <source>
        <dbReference type="ARBA" id="ARBA00023136"/>
    </source>
</evidence>